<comment type="pathway">
    <text evidence="2">Carotenoid biosynthesis.</text>
</comment>
<evidence type="ECO:0000313" key="10">
    <source>
        <dbReference type="EMBL" id="GAA4821687.1"/>
    </source>
</evidence>
<comment type="subcellular location">
    <subcellularLocation>
        <location evidence="1">Membrane</location>
        <topology evidence="1">Multi-pass membrane protein</topology>
    </subcellularLocation>
</comment>
<keyword evidence="11" id="KW-1185">Reference proteome</keyword>
<evidence type="ECO:0000256" key="1">
    <source>
        <dbReference type="ARBA" id="ARBA00004141"/>
    </source>
</evidence>
<feature type="domain" description="Lycopene cyclase" evidence="9">
    <location>
        <begin position="3"/>
        <end position="92"/>
    </location>
</feature>
<dbReference type="RefSeq" id="WP_345368604.1">
    <property type="nucleotide sequence ID" value="NZ_BAABJX010000005.1"/>
</dbReference>
<sequence length="234" mass="27442">MSLYLWIDLLVIIFPLLLSFDKKVHFYTYWKALWPAITVVGTFFILWDILFTAYGVWGFNPRYLQGIAFFGLPIEEILFFVTVPYACIFTHYVLTTYFPYQLSEQLTEKITLGLQLVLGGLLVIYWDNWYTASAFAFTLLLIMGIERSAHKTILRQFYWTYLVMLLPFLLVNGVLTGTGIEEEVVWYNEAHFMGFRILTIPLEDSIYGMGLILGGVFMTEYLRKKKRNPRLEPR</sequence>
<accession>A0ABP9D2N5</accession>
<evidence type="ECO:0000256" key="6">
    <source>
        <dbReference type="ARBA" id="ARBA00023136"/>
    </source>
</evidence>
<feature type="transmembrane region" description="Helical" evidence="8">
    <location>
        <begin position="132"/>
        <end position="149"/>
    </location>
</feature>
<name>A0ABP9D2N5_9BACT</name>
<evidence type="ECO:0000256" key="2">
    <source>
        <dbReference type="ARBA" id="ARBA00004829"/>
    </source>
</evidence>
<evidence type="ECO:0000259" key="9">
    <source>
        <dbReference type="Pfam" id="PF18916"/>
    </source>
</evidence>
<organism evidence="10 11">
    <name type="scientific">Algivirga pacifica</name>
    <dbReference type="NCBI Taxonomy" id="1162670"/>
    <lineage>
        <taxon>Bacteria</taxon>
        <taxon>Pseudomonadati</taxon>
        <taxon>Bacteroidota</taxon>
        <taxon>Cytophagia</taxon>
        <taxon>Cytophagales</taxon>
        <taxon>Flammeovirgaceae</taxon>
        <taxon>Algivirga</taxon>
    </lineage>
</organism>
<evidence type="ECO:0000256" key="7">
    <source>
        <dbReference type="ARBA" id="ARBA00023235"/>
    </source>
</evidence>
<comment type="caution">
    <text evidence="10">The sequence shown here is derived from an EMBL/GenBank/DDBJ whole genome shotgun (WGS) entry which is preliminary data.</text>
</comment>
<evidence type="ECO:0000256" key="8">
    <source>
        <dbReference type="SAM" id="Phobius"/>
    </source>
</evidence>
<feature type="transmembrane region" description="Helical" evidence="8">
    <location>
        <begin position="161"/>
        <end position="180"/>
    </location>
</feature>
<protein>
    <recommendedName>
        <fullName evidence="9">Lycopene cyclase domain-containing protein</fullName>
    </recommendedName>
</protein>
<feature type="transmembrane region" description="Helical" evidence="8">
    <location>
        <begin position="205"/>
        <end position="222"/>
    </location>
</feature>
<dbReference type="NCBIfam" id="TIGR03462">
    <property type="entry name" value="CarR_dom_SF"/>
    <property type="match status" value="1"/>
</dbReference>
<keyword evidence="3 8" id="KW-0812">Transmembrane</keyword>
<dbReference type="Proteomes" id="UP001500298">
    <property type="component" value="Unassembled WGS sequence"/>
</dbReference>
<keyword evidence="6 8" id="KW-0472">Membrane</keyword>
<dbReference type="EMBL" id="BAABJX010000005">
    <property type="protein sequence ID" value="GAA4821687.1"/>
    <property type="molecule type" value="Genomic_DNA"/>
</dbReference>
<feature type="domain" description="Lycopene cyclase" evidence="9">
    <location>
        <begin position="128"/>
        <end position="222"/>
    </location>
</feature>
<feature type="transmembrane region" description="Helical" evidence="8">
    <location>
        <begin position="6"/>
        <end position="21"/>
    </location>
</feature>
<dbReference type="InterPro" id="IPR017825">
    <property type="entry name" value="Lycopene_cyclase_dom"/>
</dbReference>
<evidence type="ECO:0000256" key="4">
    <source>
        <dbReference type="ARBA" id="ARBA00022746"/>
    </source>
</evidence>
<feature type="transmembrane region" description="Helical" evidence="8">
    <location>
        <begin position="33"/>
        <end position="57"/>
    </location>
</feature>
<evidence type="ECO:0000313" key="11">
    <source>
        <dbReference type="Proteomes" id="UP001500298"/>
    </source>
</evidence>
<evidence type="ECO:0000256" key="5">
    <source>
        <dbReference type="ARBA" id="ARBA00022989"/>
    </source>
</evidence>
<gene>
    <name evidence="10" type="ORF">GCM10023331_02550</name>
</gene>
<dbReference type="Pfam" id="PF18916">
    <property type="entry name" value="Lycopene_cyc"/>
    <property type="match status" value="2"/>
</dbReference>
<keyword evidence="5 8" id="KW-1133">Transmembrane helix</keyword>
<keyword evidence="7" id="KW-0413">Isomerase</keyword>
<evidence type="ECO:0000256" key="3">
    <source>
        <dbReference type="ARBA" id="ARBA00022692"/>
    </source>
</evidence>
<reference evidence="11" key="1">
    <citation type="journal article" date="2019" name="Int. J. Syst. Evol. Microbiol.">
        <title>The Global Catalogue of Microorganisms (GCM) 10K type strain sequencing project: providing services to taxonomists for standard genome sequencing and annotation.</title>
        <authorList>
            <consortium name="The Broad Institute Genomics Platform"/>
            <consortium name="The Broad Institute Genome Sequencing Center for Infectious Disease"/>
            <person name="Wu L."/>
            <person name="Ma J."/>
        </authorList>
    </citation>
    <scope>NUCLEOTIDE SEQUENCE [LARGE SCALE GENOMIC DNA]</scope>
    <source>
        <strain evidence="11">JCM 18326</strain>
    </source>
</reference>
<keyword evidence="4" id="KW-0125">Carotenoid biosynthesis</keyword>
<proteinExistence type="predicted"/>
<feature type="transmembrane region" description="Helical" evidence="8">
    <location>
        <begin position="77"/>
        <end position="98"/>
    </location>
</feature>